<gene>
    <name evidence="2" type="ORF">SCBWM1_gp169</name>
</gene>
<name>A0A3G1L3U6_9CAUD</name>
<evidence type="ECO:0000313" key="2">
    <source>
        <dbReference type="EMBL" id="ATW62853.1"/>
    </source>
</evidence>
<evidence type="ECO:0000313" key="3">
    <source>
        <dbReference type="Proteomes" id="UP000274731"/>
    </source>
</evidence>
<dbReference type="InterPro" id="IPR009279">
    <property type="entry name" value="Portal_Mu"/>
</dbReference>
<dbReference type="Proteomes" id="UP000274731">
    <property type="component" value="Segment"/>
</dbReference>
<reference evidence="2 3" key="1">
    <citation type="journal article" date="2018" name="Environ. Microbiol.">
        <title>Novel phage-host interactions and evolution as revealed by a cyanomyovirus isolated from an estuarine environment.</title>
        <authorList>
            <person name="Xu Y."/>
            <person name="Zhang R."/>
            <person name="Wang N."/>
            <person name="Cai L."/>
            <person name="Tong Y."/>
            <person name="Sun Q."/>
            <person name="Chen F."/>
            <person name="Jiao N."/>
        </authorList>
    </citation>
    <scope>NUCLEOTIDE SEQUENCE [LARGE SCALE GENOMIC DNA]</scope>
</reference>
<proteinExistence type="predicted"/>
<sequence>MPAEESGKPAAIKFRNSDRRFRVAPVPNGESASYLSDPYNQSVNTGFLSTTIGGGKKGAIGTIVLPSDNLLASKGGVRALNLYQNLFLDEHVQACFSKLVQEITSRPFYIRPYSDKPGDVAVAEFVENTIKELPLDRIYRGLAEAMIVGLSIGEVMWRKTPRGVIPYDVRLRDQRRFVFEENEKATTGFSLRCLTLTDTFQGNELPERKFIVHRYWSQNNGDPYGFGIGRALYPLVKFRRRAIESYVLFGDRFATPTAVGKAPLSATEEDIDTVYDMLSNMSQETAIVVPEGWEIDLKSPSGNSEVFTKLIDYIDKEISILICGENEAGQAEAGSRASSEVANLVRVVRASETSEDISQKLSTTLIRWIVDLNFGVDVMAPALEREFRIEESTLAASDLALIKEATGFMPTKEWLERHFRVEFQEELAPIEGQEEPGFTPEDGGEVDLYDQVFGTGSPT</sequence>
<keyword evidence="3" id="KW-1185">Reference proteome</keyword>
<protein>
    <submittedName>
        <fullName evidence="2">Portal protein</fullName>
    </submittedName>
</protein>
<feature type="region of interest" description="Disordered" evidence="1">
    <location>
        <begin position="430"/>
        <end position="459"/>
    </location>
</feature>
<evidence type="ECO:0000256" key="1">
    <source>
        <dbReference type="SAM" id="MobiDB-lite"/>
    </source>
</evidence>
<dbReference type="EMBL" id="MG450654">
    <property type="protein sequence ID" value="ATW62853.1"/>
    <property type="molecule type" value="Genomic_DNA"/>
</dbReference>
<accession>A0A3G1L3U6</accession>
<organism evidence="2 3">
    <name type="scientific">Synechococcus phage S-CBWM1</name>
    <dbReference type="NCBI Taxonomy" id="2053653"/>
    <lineage>
        <taxon>Viruses</taxon>
        <taxon>Duplodnaviria</taxon>
        <taxon>Heunggongvirae</taxon>
        <taxon>Uroviricota</taxon>
        <taxon>Caudoviricetes</taxon>
        <taxon>Aokuangvirus</taxon>
        <taxon>Aokuangvirus SCBWM1</taxon>
    </lineage>
</organism>
<dbReference type="Pfam" id="PF06074">
    <property type="entry name" value="Portal_Mu"/>
    <property type="match status" value="1"/>
</dbReference>